<sequence>MLSKTRGTIAAGHPKTAEAGIEMFRLGGNAFDAAVAAMLASFVVESGLTSVAGGGFLLARTRENRQILFDFFAQTPRHPQPLETLDFYPVDLDFGGTTQQFHIGLGSIAVPGNLAGLFAVHQQLGTLPFHVLAEPAIAYAGQGVEINPFQSYLLNLLAPILLRDPASRQIYAPQGTLLQVGDTIAMPNLGTVFEEFAKSGTYEFYRGEIARQVVRDCQEKGGHLTLEDFENYRVILRSPLRIPYRDRQLLMNPPPSSGGALIAFTLKLLSTFDFDRFSFGSLPHLHALCRAMQLTNVGRKDGYDDSLYNADVLDDFLSKKHLLDYQSQFQTYLKNDLNKLGSTTHISVLDCEGNAASVTTSNGEGSSYIIPGTDIAMNNMLGEADLNPRGFHRWRPNCRMSSMMTPTVLMKGDRPEMVLGSGGSNRIRTAIFQVISNFVDFKMEAIAAVESPRTHYENGVFHLEPGLPGDLFDPPEFSSEFEWIYWQEKSMFFGGVHSVAIAPDGSMFGIGDSRRSGMGLSV</sequence>
<protein>
    <recommendedName>
        <fullName evidence="11">Glutathione hydrolase proenzyme</fullName>
        <ecNumber evidence="11">2.3.2.2</ecNumber>
        <ecNumber evidence="11">3.4.19.13</ecNumber>
    </recommendedName>
    <component>
        <recommendedName>
            <fullName evidence="11">Glutathione hydrolase large chain</fullName>
        </recommendedName>
    </component>
    <component>
        <recommendedName>
            <fullName evidence="11">Glutathione hydrolase small chain</fullName>
        </recommendedName>
    </component>
</protein>
<dbReference type="InterPro" id="IPR029055">
    <property type="entry name" value="Ntn_hydrolases_N"/>
</dbReference>
<dbReference type="InterPro" id="IPR043137">
    <property type="entry name" value="GGT_ssub_C"/>
</dbReference>
<proteinExistence type="inferred from homology"/>
<dbReference type="InterPro" id="IPR051792">
    <property type="entry name" value="GGT_bact"/>
</dbReference>
<dbReference type="Proteomes" id="UP000500857">
    <property type="component" value="Chromosome"/>
</dbReference>
<dbReference type="PANTHER" id="PTHR43199:SF1">
    <property type="entry name" value="GLUTATHIONE HYDROLASE PROENZYME"/>
    <property type="match status" value="1"/>
</dbReference>
<dbReference type="EMBL" id="CP051167">
    <property type="protein sequence ID" value="QIZ73112.1"/>
    <property type="molecule type" value="Genomic_DNA"/>
</dbReference>
<dbReference type="PRINTS" id="PR01210">
    <property type="entry name" value="GGTRANSPTASE"/>
</dbReference>
<evidence type="ECO:0000256" key="10">
    <source>
        <dbReference type="PIRSR" id="PIRSR600101-2"/>
    </source>
</evidence>
<comment type="pathway">
    <text evidence="11">Sulfur metabolism; glutathione metabolism.</text>
</comment>
<dbReference type="Gene3D" id="1.10.246.130">
    <property type="match status" value="1"/>
</dbReference>
<keyword evidence="4 11" id="KW-0808">Transferase</keyword>
<keyword evidence="11" id="KW-0317">Glutathione biosynthesis</keyword>
<dbReference type="RefSeq" id="WP_168571258.1">
    <property type="nucleotide sequence ID" value="NZ_CP051167.1"/>
</dbReference>
<dbReference type="AlphaFoldDB" id="A0A6H1U2L7"/>
<keyword evidence="5 11" id="KW-0378">Hydrolase</keyword>
<evidence type="ECO:0000256" key="1">
    <source>
        <dbReference type="ARBA" id="ARBA00001049"/>
    </source>
</evidence>
<comment type="subunit">
    <text evidence="11">This enzyme consists of two polypeptide chains, which are synthesized in precursor form from a single polypeptide.</text>
</comment>
<feature type="active site" description="Nucleophile" evidence="9">
    <location>
        <position position="343"/>
    </location>
</feature>
<evidence type="ECO:0000256" key="11">
    <source>
        <dbReference type="RuleBase" id="RU368036"/>
    </source>
</evidence>
<evidence type="ECO:0000256" key="3">
    <source>
        <dbReference type="ARBA" id="ARBA00009381"/>
    </source>
</evidence>
<dbReference type="EC" id="3.4.19.13" evidence="11"/>
<evidence type="ECO:0000313" key="13">
    <source>
        <dbReference type="Proteomes" id="UP000500857"/>
    </source>
</evidence>
<comment type="catalytic activity">
    <reaction evidence="2 11">
        <text>glutathione + H2O = L-cysteinylglycine + L-glutamate</text>
        <dbReference type="Rhea" id="RHEA:28807"/>
        <dbReference type="ChEBI" id="CHEBI:15377"/>
        <dbReference type="ChEBI" id="CHEBI:29985"/>
        <dbReference type="ChEBI" id="CHEBI:57925"/>
        <dbReference type="ChEBI" id="CHEBI:61694"/>
        <dbReference type="EC" id="3.4.19.13"/>
    </reaction>
</comment>
<dbReference type="KEGG" id="oxy:HCG48_23010"/>
<dbReference type="EC" id="2.3.2.2" evidence="11"/>
<gene>
    <name evidence="12" type="primary">ggt</name>
    <name evidence="12" type="ORF">HCG48_23010</name>
</gene>
<dbReference type="Pfam" id="PF01019">
    <property type="entry name" value="G_glu_transpept"/>
    <property type="match status" value="1"/>
</dbReference>
<comment type="catalytic activity">
    <reaction evidence="1 11">
        <text>an S-substituted glutathione + H2O = an S-substituted L-cysteinylglycine + L-glutamate</text>
        <dbReference type="Rhea" id="RHEA:59468"/>
        <dbReference type="ChEBI" id="CHEBI:15377"/>
        <dbReference type="ChEBI" id="CHEBI:29985"/>
        <dbReference type="ChEBI" id="CHEBI:90779"/>
        <dbReference type="ChEBI" id="CHEBI:143103"/>
        <dbReference type="EC" id="3.4.19.13"/>
    </reaction>
</comment>
<dbReference type="InterPro" id="IPR000101">
    <property type="entry name" value="GGT_peptidase"/>
</dbReference>
<dbReference type="InterPro" id="IPR043138">
    <property type="entry name" value="GGT_lsub"/>
</dbReference>
<evidence type="ECO:0000256" key="9">
    <source>
        <dbReference type="PIRSR" id="PIRSR600101-1"/>
    </source>
</evidence>
<dbReference type="NCBIfam" id="TIGR00066">
    <property type="entry name" value="g_glut_trans"/>
    <property type="match status" value="1"/>
</dbReference>
<dbReference type="UniPathway" id="UPA00204"/>
<evidence type="ECO:0000313" key="12">
    <source>
        <dbReference type="EMBL" id="QIZ73112.1"/>
    </source>
</evidence>
<dbReference type="GO" id="GO:0006751">
    <property type="term" value="P:glutathione catabolic process"/>
    <property type="evidence" value="ECO:0007669"/>
    <property type="project" value="UniProtKB-UniRule"/>
</dbReference>
<accession>A0A6H1U2L7</accession>
<keyword evidence="6 11" id="KW-0865">Zymogen</keyword>
<comment type="PTM">
    <text evidence="11">Cleaved by autocatalysis into a large and a small subunit.</text>
</comment>
<keyword evidence="13" id="KW-1185">Reference proteome</keyword>
<feature type="binding site" evidence="10">
    <location>
        <position position="383"/>
    </location>
    <ligand>
        <name>L-glutamate</name>
        <dbReference type="ChEBI" id="CHEBI:29985"/>
    </ligand>
</feature>
<dbReference type="GO" id="GO:0036374">
    <property type="term" value="F:glutathione hydrolase activity"/>
    <property type="evidence" value="ECO:0007669"/>
    <property type="project" value="UniProtKB-UniRule"/>
</dbReference>
<dbReference type="Gene3D" id="3.60.20.40">
    <property type="match status" value="1"/>
</dbReference>
<evidence type="ECO:0000256" key="8">
    <source>
        <dbReference type="ARBA" id="ARBA00047417"/>
    </source>
</evidence>
<dbReference type="PANTHER" id="PTHR43199">
    <property type="entry name" value="GLUTATHIONE HYDROLASE"/>
    <property type="match status" value="1"/>
</dbReference>
<feature type="binding site" evidence="10">
    <location>
        <position position="424"/>
    </location>
    <ligand>
        <name>L-glutamate</name>
        <dbReference type="ChEBI" id="CHEBI:29985"/>
    </ligand>
</feature>
<keyword evidence="7 11" id="KW-0012">Acyltransferase</keyword>
<organism evidence="12 13">
    <name type="scientific">Oxynema aestuarii AP17</name>
    <dbReference type="NCBI Taxonomy" id="2064643"/>
    <lineage>
        <taxon>Bacteria</taxon>
        <taxon>Bacillati</taxon>
        <taxon>Cyanobacteriota</taxon>
        <taxon>Cyanophyceae</taxon>
        <taxon>Oscillatoriophycideae</taxon>
        <taxon>Oscillatoriales</taxon>
        <taxon>Oscillatoriaceae</taxon>
        <taxon>Oxynema</taxon>
        <taxon>Oxynema aestuarii</taxon>
    </lineage>
</organism>
<dbReference type="GO" id="GO:0103068">
    <property type="term" value="F:leukotriene C4 gamma-glutamyl transferase activity"/>
    <property type="evidence" value="ECO:0007669"/>
    <property type="project" value="UniProtKB-EC"/>
</dbReference>
<evidence type="ECO:0000256" key="6">
    <source>
        <dbReference type="ARBA" id="ARBA00023145"/>
    </source>
</evidence>
<dbReference type="GO" id="GO:0006750">
    <property type="term" value="P:glutathione biosynthetic process"/>
    <property type="evidence" value="ECO:0007669"/>
    <property type="project" value="UniProtKB-KW"/>
</dbReference>
<comment type="catalytic activity">
    <reaction evidence="8 11">
        <text>an N-terminal (5-L-glutamyl)-[peptide] + an alpha-amino acid = 5-L-glutamyl amino acid + an N-terminal L-alpha-aminoacyl-[peptide]</text>
        <dbReference type="Rhea" id="RHEA:23904"/>
        <dbReference type="Rhea" id="RHEA-COMP:9780"/>
        <dbReference type="Rhea" id="RHEA-COMP:9795"/>
        <dbReference type="ChEBI" id="CHEBI:77644"/>
        <dbReference type="ChEBI" id="CHEBI:78597"/>
        <dbReference type="ChEBI" id="CHEBI:78599"/>
        <dbReference type="ChEBI" id="CHEBI:78608"/>
        <dbReference type="EC" id="2.3.2.2"/>
    </reaction>
</comment>
<evidence type="ECO:0000256" key="4">
    <source>
        <dbReference type="ARBA" id="ARBA00022679"/>
    </source>
</evidence>
<dbReference type="SUPFAM" id="SSF56235">
    <property type="entry name" value="N-terminal nucleophile aminohydrolases (Ntn hydrolases)"/>
    <property type="match status" value="1"/>
</dbReference>
<name>A0A6H1U2L7_9CYAN</name>
<comment type="similarity">
    <text evidence="3 11">Belongs to the gamma-glutamyltransferase family.</text>
</comment>
<evidence type="ECO:0000256" key="5">
    <source>
        <dbReference type="ARBA" id="ARBA00022801"/>
    </source>
</evidence>
<evidence type="ECO:0000256" key="7">
    <source>
        <dbReference type="ARBA" id="ARBA00023315"/>
    </source>
</evidence>
<reference evidence="12 13" key="1">
    <citation type="submission" date="2020-04" db="EMBL/GenBank/DDBJ databases">
        <authorList>
            <person name="Basu S."/>
            <person name="Maruthanayagam V."/>
            <person name="Chakraborty S."/>
            <person name="Pramanik A."/>
            <person name="Mukherjee J."/>
            <person name="Brink B."/>
        </authorList>
    </citation>
    <scope>NUCLEOTIDE SEQUENCE [LARGE SCALE GENOMIC DNA]</scope>
    <source>
        <strain evidence="12 13">AP17</strain>
    </source>
</reference>
<evidence type="ECO:0000256" key="2">
    <source>
        <dbReference type="ARBA" id="ARBA00001089"/>
    </source>
</evidence>